<feature type="compositionally biased region" description="Polar residues" evidence="1">
    <location>
        <begin position="1560"/>
        <end position="1572"/>
    </location>
</feature>
<feature type="region of interest" description="Disordered" evidence="1">
    <location>
        <begin position="1046"/>
        <end position="1229"/>
    </location>
</feature>
<feature type="compositionally biased region" description="Basic and acidic residues" evidence="1">
    <location>
        <begin position="304"/>
        <end position="372"/>
    </location>
</feature>
<feature type="compositionally biased region" description="Basic and acidic residues" evidence="1">
    <location>
        <begin position="1121"/>
        <end position="1138"/>
    </location>
</feature>
<feature type="compositionally biased region" description="Polar residues" evidence="1">
    <location>
        <begin position="1311"/>
        <end position="1338"/>
    </location>
</feature>
<feature type="compositionally biased region" description="Low complexity" evidence="1">
    <location>
        <begin position="986"/>
        <end position="999"/>
    </location>
</feature>
<feature type="compositionally biased region" description="Low complexity" evidence="1">
    <location>
        <begin position="1074"/>
        <end position="1083"/>
    </location>
</feature>
<feature type="region of interest" description="Disordered" evidence="1">
    <location>
        <begin position="1392"/>
        <end position="1445"/>
    </location>
</feature>
<evidence type="ECO:0000256" key="1">
    <source>
        <dbReference type="SAM" id="MobiDB-lite"/>
    </source>
</evidence>
<sequence length="1770" mass="190672">MKSFFHRKHVPEAPAPKSTVKKSEHHRTWLPTGGDSSRQKTSRQPEPTDLRQEIAQDDGKQRSTRRPSPQSFPVLHLSHTAVVRETPVTQGSTAPLGYPAPPPVVQPHASRPPTANNVNPAFLKPPTPAPTARQSPTTPGPSRPSDPMPPSNIEVSSWVNSKPIRQGHSRIKTASNPTHPEFWMPPQDSAKSPTEKPSDRRGHSRSRTDTAGVIAPPNSASGPDAGHTLPRKHRDRAGDQERDRGRDAKKPSELTEVGIPIAASASSRKHKERDGRGREREREREKDTKKATEFHDPTGSSSRRPGEKSSHTDDEGQRTRDRLGKSRDRRREDDGEQERLREKEDRRRERMLETDRHWHSDSERFRKAESSRHPNSQVRQSERERTRPRVRDSSRAIPPELTREPEHKFRGVPVPTRSYEEGDSSDSSKPLHLGHRHRRHRTTDEGIIVRMKVHEIAPSNLGREPPIRPVSPSMLSSFQATPSSQRPTRDALRKDIPVNPTNILNERKTQHSVLPSIDKPPSAADINAVQAPPGIEKPTVALSGMSRTPETSGTRELQDKTEVVTSVPVSRSTPSEKLVPEQLPAQISRTDVVAPTAVPSAPSTPVSTSQPQPSIQSATPKPSSGLRSSESNVQQTLSYVPTASSTQSQPLATVTTTSVGIDSTFRVSKSAARSSKDSITARNVPSLASNEKDKARGFHYLRWYGRAQAYPAATVTQALPSTSQSGVRGLSPKNSPTEKQTRDINPSSVPVTSQERQISNTTNGSSNKPISSPSDVDESHQKHKRLNSTGAVDTNQQQLYSPVYVNKENFSANRANVPSVTRVDARIPGAVPNMNIGLSIPRSSTSMGMRPHKMPSIPIPLATSIQTSSGSSNAAIGASLHRPSTAAGYSHTQTSQSFRPDNTRPLASEFRRDALLNSQAQIRSPSGTSSAANQGDNNGQRHSPSAISVNDVGRMRHDSSSSAVNVVPATERPPLFPVEAPPVRPSPQSSNSASMQASSTPKPAPMNLSVSSLLPQNTAVSTNAFAAMTGDVPNGIEFAAGLPSVPETASRGVGLSRSTSNSALKSDTKSYGLPSSSTSAPSAQPNVTTTRVPARDTPTPRPVYRHPRLAELLTSTPTKPVEVRTEESRPREVDEIKPSSKPYAPDVAHPPAPVPYSPKPPSPSTRSIQPSSSKLTPPSISETQALNRFTQSSPQRQSNDKSGDNTVSQHTTSRSNDLSTSRPSHTKLDVVSTAPTLTYTAANTASVSAQFAGSSGTGGGDRHANLENPSSSRVANNMIWNPTVQSATSSQAPNRFAQSSPQRQSNERGDNTVSQHAISRSNDLSTSRPSQTKLDVVSTAPSPTYTAVNTASVSAQFAGSLETGGGDRHANLENPSSSRVANNMIWTPTVQSVTSPAVAPQSFTRSQERTAPQAPHSTSTPAPSAANRTSGKTYTSYSQRYGVPSTSTSNLVAALDNALPIPSTTQTAGPSYPTSTPTSQHHPPALLSLNYVSAPSQANTSSTPRPSSSRQESGSRSGHTTSQSPAVPVHPSPVSRNASQDSILKTPSSLAPSVLKRTPSRTSLSASMSSQSHETKKKGFLGMFKSKTPQPPQPSQYEIWKPSEPNGPRKSESRSAEPTSDHRAKPLASRVKVPPPVSVSRTVVIRDANNKSPTKTNFTPFKLLAAASRRHRTVSAASAEAVNGTAPNTVVGSPTASMHSQTPLQVPPARDPMIATREWREQNADSYRKSGKKNRPGVVFEVEEEPAEEKPRLRQTRSRGSPRGSPKHPS</sequence>
<feature type="compositionally biased region" description="Pro residues" evidence="1">
    <location>
        <begin position="1148"/>
        <end position="1163"/>
    </location>
</feature>
<dbReference type="STRING" id="47428.A0A284QV17"/>
<feature type="region of interest" description="Disordered" evidence="1">
    <location>
        <begin position="884"/>
        <end position="904"/>
    </location>
</feature>
<feature type="compositionally biased region" description="Polar residues" evidence="1">
    <location>
        <begin position="1392"/>
        <end position="1405"/>
    </location>
</feature>
<feature type="compositionally biased region" description="Pro residues" evidence="1">
    <location>
        <begin position="138"/>
        <end position="150"/>
    </location>
</feature>
<keyword evidence="3" id="KW-1185">Reference proteome</keyword>
<feature type="region of interest" description="Disordered" evidence="1">
    <location>
        <begin position="1461"/>
        <end position="1636"/>
    </location>
</feature>
<evidence type="ECO:0000313" key="3">
    <source>
        <dbReference type="Proteomes" id="UP000219338"/>
    </source>
</evidence>
<feature type="compositionally biased region" description="Low complexity" evidence="1">
    <location>
        <begin position="1470"/>
        <end position="1479"/>
    </location>
</feature>
<feature type="compositionally biased region" description="Basic and acidic residues" evidence="1">
    <location>
        <begin position="1717"/>
        <end position="1728"/>
    </location>
</feature>
<organism evidence="2 3">
    <name type="scientific">Armillaria ostoyae</name>
    <name type="common">Armillaria root rot fungus</name>
    <dbReference type="NCBI Taxonomy" id="47428"/>
    <lineage>
        <taxon>Eukaryota</taxon>
        <taxon>Fungi</taxon>
        <taxon>Dikarya</taxon>
        <taxon>Basidiomycota</taxon>
        <taxon>Agaricomycotina</taxon>
        <taxon>Agaricomycetes</taxon>
        <taxon>Agaricomycetidae</taxon>
        <taxon>Agaricales</taxon>
        <taxon>Marasmiineae</taxon>
        <taxon>Physalacriaceae</taxon>
        <taxon>Armillaria</taxon>
    </lineage>
</organism>
<feature type="compositionally biased region" description="Basic and acidic residues" evidence="1">
    <location>
        <begin position="272"/>
        <end position="296"/>
    </location>
</feature>
<feature type="compositionally biased region" description="Basic and acidic residues" evidence="1">
    <location>
        <begin position="1607"/>
        <end position="1624"/>
    </location>
</feature>
<feature type="compositionally biased region" description="Polar residues" evidence="1">
    <location>
        <begin position="473"/>
        <end position="486"/>
    </location>
</feature>
<feature type="compositionally biased region" description="Low complexity" evidence="1">
    <location>
        <begin position="1164"/>
        <end position="1173"/>
    </location>
</feature>
<feature type="region of interest" description="Disordered" evidence="1">
    <location>
        <begin position="1"/>
        <end position="651"/>
    </location>
</feature>
<feature type="compositionally biased region" description="Polar residues" evidence="1">
    <location>
        <begin position="720"/>
        <end position="774"/>
    </location>
</feature>
<dbReference type="EMBL" id="FUEG01000002">
    <property type="protein sequence ID" value="SJL00318.1"/>
    <property type="molecule type" value="Genomic_DNA"/>
</dbReference>
<reference evidence="3" key="1">
    <citation type="journal article" date="2017" name="Nat. Ecol. Evol.">
        <title>Genome expansion and lineage-specific genetic innovations in the forest pathogenic fungi Armillaria.</title>
        <authorList>
            <person name="Sipos G."/>
            <person name="Prasanna A.N."/>
            <person name="Walter M.C."/>
            <person name="O'Connor E."/>
            <person name="Balint B."/>
            <person name="Krizsan K."/>
            <person name="Kiss B."/>
            <person name="Hess J."/>
            <person name="Varga T."/>
            <person name="Slot J."/>
            <person name="Riley R."/>
            <person name="Boka B."/>
            <person name="Rigling D."/>
            <person name="Barry K."/>
            <person name="Lee J."/>
            <person name="Mihaltcheva S."/>
            <person name="LaButti K."/>
            <person name="Lipzen A."/>
            <person name="Waldron R."/>
            <person name="Moloney N.M."/>
            <person name="Sperisen C."/>
            <person name="Kredics L."/>
            <person name="Vagvoelgyi C."/>
            <person name="Patrignani A."/>
            <person name="Fitzpatrick D."/>
            <person name="Nagy I."/>
            <person name="Doyle S."/>
            <person name="Anderson J.B."/>
            <person name="Grigoriev I.V."/>
            <person name="Gueldener U."/>
            <person name="Muensterkoetter M."/>
            <person name="Nagy L.G."/>
        </authorList>
    </citation>
    <scope>NUCLEOTIDE SEQUENCE [LARGE SCALE GENOMIC DNA]</scope>
    <source>
        <strain evidence="3">C18/9</strain>
    </source>
</reference>
<feature type="region of interest" description="Disordered" evidence="1">
    <location>
        <begin position="720"/>
        <end position="797"/>
    </location>
</feature>
<protein>
    <submittedName>
        <fullName evidence="2">Uncharacterized protein</fullName>
    </submittedName>
</protein>
<evidence type="ECO:0000313" key="2">
    <source>
        <dbReference type="EMBL" id="SJL00318.1"/>
    </source>
</evidence>
<feature type="compositionally biased region" description="Basic and acidic residues" evidence="1">
    <location>
        <begin position="236"/>
        <end position="253"/>
    </location>
</feature>
<feature type="compositionally biased region" description="Polar residues" evidence="1">
    <location>
        <begin position="1490"/>
        <end position="1499"/>
    </location>
</feature>
<dbReference type="Proteomes" id="UP000219338">
    <property type="component" value="Unassembled WGS sequence"/>
</dbReference>
<feature type="compositionally biased region" description="Polar residues" evidence="1">
    <location>
        <begin position="1056"/>
        <end position="1065"/>
    </location>
</feature>
<gene>
    <name evidence="2" type="ORF">ARMOST_03630</name>
</gene>
<feature type="compositionally biased region" description="Basic and acidic residues" evidence="1">
    <location>
        <begin position="46"/>
        <end position="61"/>
    </location>
</feature>
<feature type="compositionally biased region" description="Polar residues" evidence="1">
    <location>
        <begin position="1685"/>
        <end position="1704"/>
    </location>
</feature>
<name>A0A284QV17_ARMOS</name>
<feature type="compositionally biased region" description="Polar residues" evidence="1">
    <location>
        <begin position="545"/>
        <end position="555"/>
    </location>
</feature>
<feature type="compositionally biased region" description="Basic residues" evidence="1">
    <location>
        <begin position="432"/>
        <end position="441"/>
    </location>
</feature>
<feature type="compositionally biased region" description="Polar residues" evidence="1">
    <location>
        <begin position="1204"/>
        <end position="1223"/>
    </location>
</feature>
<feature type="region of interest" description="Disordered" evidence="1">
    <location>
        <begin position="1359"/>
        <end position="1380"/>
    </location>
</feature>
<proteinExistence type="predicted"/>
<feature type="compositionally biased region" description="Polar residues" evidence="1">
    <location>
        <begin position="919"/>
        <end position="948"/>
    </location>
</feature>
<feature type="compositionally biased region" description="Pro residues" evidence="1">
    <location>
        <begin position="974"/>
        <end position="985"/>
    </location>
</feature>
<feature type="compositionally biased region" description="Polar residues" evidence="1">
    <location>
        <begin position="1174"/>
        <end position="1197"/>
    </location>
</feature>
<feature type="region of interest" description="Disordered" evidence="1">
    <location>
        <begin position="1285"/>
        <end position="1338"/>
    </location>
</feature>
<feature type="compositionally biased region" description="Polar residues" evidence="1">
    <location>
        <begin position="1536"/>
        <end position="1551"/>
    </location>
</feature>
<feature type="compositionally biased region" description="Basic and acidic residues" evidence="1">
    <location>
        <begin position="487"/>
        <end position="496"/>
    </location>
</feature>
<feature type="compositionally biased region" description="Polar residues" evidence="1">
    <location>
        <begin position="1415"/>
        <end position="1445"/>
    </location>
</feature>
<feature type="region of interest" description="Disordered" evidence="1">
    <location>
        <begin position="1676"/>
        <end position="1770"/>
    </location>
</feature>
<feature type="compositionally biased region" description="Basic and acidic residues" evidence="1">
    <location>
        <begin position="380"/>
        <end position="394"/>
    </location>
</feature>
<feature type="compositionally biased region" description="Low complexity" evidence="1">
    <location>
        <begin position="1500"/>
        <end position="1535"/>
    </location>
</feature>
<feature type="compositionally biased region" description="Polar residues" evidence="1">
    <location>
        <begin position="621"/>
        <end position="651"/>
    </location>
</feature>
<feature type="region of interest" description="Disordered" evidence="1">
    <location>
        <begin position="919"/>
        <end position="1009"/>
    </location>
</feature>
<dbReference type="OrthoDB" id="3058872at2759"/>
<accession>A0A284QV17</accession>
<feature type="compositionally biased region" description="Polar residues" evidence="1">
    <location>
        <begin position="787"/>
        <end position="797"/>
    </location>
</feature>
<dbReference type="OMA" id="GNVTNHR"/>
<feature type="compositionally biased region" description="Low complexity" evidence="1">
    <location>
        <begin position="592"/>
        <end position="620"/>
    </location>
</feature>
<feature type="compositionally biased region" description="Polar residues" evidence="1">
    <location>
        <begin position="890"/>
        <end position="900"/>
    </location>
</feature>
<feature type="compositionally biased region" description="Low complexity" evidence="1">
    <location>
        <begin position="563"/>
        <end position="575"/>
    </location>
</feature>
<feature type="compositionally biased region" description="Polar residues" evidence="1">
    <location>
        <begin position="1285"/>
        <end position="1304"/>
    </location>
</feature>